<evidence type="ECO:0000313" key="4">
    <source>
        <dbReference type="Proteomes" id="UP000308018"/>
    </source>
</evidence>
<proteinExistence type="predicted"/>
<reference evidence="2 4" key="4">
    <citation type="submission" date="2019-04" db="EMBL/GenBank/DDBJ databases">
        <title>A reverse ecology approach based on a biological definition of microbial populations.</title>
        <authorList>
            <person name="Arevalo P."/>
            <person name="Vaninsberghe D."/>
            <person name="Elsherbini J."/>
            <person name="Gore J."/>
            <person name="Polz M."/>
        </authorList>
    </citation>
    <scope>NUCLEOTIDE SEQUENCE [LARGE SCALE GENOMIC DNA]</scope>
    <source>
        <strain evidence="2 4">10N.222.45.A8</strain>
    </source>
</reference>
<reference evidence="1" key="2">
    <citation type="submission" date="2016-07" db="EMBL/GenBank/DDBJ databases">
        <authorList>
            <person name="Wan K."/>
            <person name="Booth B."/>
            <person name="Spirohn K."/>
            <person name="Hao T."/>
            <person name="Hu Y."/>
            <person name="Calderwood M."/>
            <person name="Hill D."/>
            <person name="Mohr S."/>
            <person name="Vidal M."/>
            <person name="Celniker S."/>
            <person name="Perrimon N."/>
        </authorList>
    </citation>
    <scope>NUCLEOTIDE SEQUENCE</scope>
    <source>
        <strain evidence="1">10N.222.48.A2</strain>
    </source>
</reference>
<dbReference type="RefSeq" id="WP_102258421.1">
    <property type="nucleotide sequence ID" value="NZ_MDBG01000002.1"/>
</dbReference>
<dbReference type="EMBL" id="SYVV01000021">
    <property type="protein sequence ID" value="TKG32610.1"/>
    <property type="molecule type" value="Genomic_DNA"/>
</dbReference>
<name>A0A2N7NCY4_9VIBR</name>
<evidence type="ECO:0000313" key="1">
    <source>
        <dbReference type="EMBL" id="PMP10005.1"/>
    </source>
</evidence>
<evidence type="ECO:0000313" key="3">
    <source>
        <dbReference type="Proteomes" id="UP000235579"/>
    </source>
</evidence>
<dbReference type="EMBL" id="MDBP01000080">
    <property type="protein sequence ID" value="PMP10005.1"/>
    <property type="molecule type" value="Genomic_DNA"/>
</dbReference>
<sequence length="152" mass="17578">MNIKRYFNNGVCAQVSQQHNTRKIITVAIELIPRESDNNDYENKILVQLKESEVSVLLETLLLYREEMSIGNHGSNNDKMLTVRNQNNGLFIFMREGRKETQLTFVIDEDARFELLTLVADVVAKRDKISVKDVLDLLRALSSRRAQLNINR</sequence>
<reference evidence="3" key="1">
    <citation type="submission" date="2016-07" db="EMBL/GenBank/DDBJ databases">
        <title>Nontailed viruses are major unrecognized killers of bacteria in the ocean.</title>
        <authorList>
            <person name="Kauffman K."/>
            <person name="Hussain F."/>
            <person name="Yang J."/>
            <person name="Arevalo P."/>
            <person name="Brown J."/>
            <person name="Cutler M."/>
            <person name="Kelly L."/>
            <person name="Polz M.F."/>
        </authorList>
    </citation>
    <scope>NUCLEOTIDE SEQUENCE [LARGE SCALE GENOMIC DNA]</scope>
    <source>
        <strain evidence="3">10N.222.48.A2</strain>
    </source>
</reference>
<protein>
    <submittedName>
        <fullName evidence="1">Uncharacterized protein</fullName>
    </submittedName>
</protein>
<dbReference type="Proteomes" id="UP000235579">
    <property type="component" value="Unassembled WGS sequence"/>
</dbReference>
<accession>A0A2N7NCY4</accession>
<gene>
    <name evidence="1" type="ORF">BCS92_02450</name>
    <name evidence="2" type="ORF">FC057_12400</name>
</gene>
<organism evidence="1 3">
    <name type="scientific">Vibrio tasmaniensis</name>
    <dbReference type="NCBI Taxonomy" id="212663"/>
    <lineage>
        <taxon>Bacteria</taxon>
        <taxon>Pseudomonadati</taxon>
        <taxon>Pseudomonadota</taxon>
        <taxon>Gammaproteobacteria</taxon>
        <taxon>Vibrionales</taxon>
        <taxon>Vibrionaceae</taxon>
        <taxon>Vibrio</taxon>
    </lineage>
</organism>
<evidence type="ECO:0000313" key="2">
    <source>
        <dbReference type="EMBL" id="TKG32610.1"/>
    </source>
</evidence>
<comment type="caution">
    <text evidence="1">The sequence shown here is derived from an EMBL/GenBank/DDBJ whole genome shotgun (WGS) entry which is preliminary data.</text>
</comment>
<reference evidence="1" key="3">
    <citation type="journal article" date="2018" name="Nature">
        <title>A major lineage of non-tailed dsDNA viruses as unrecognized killers of marine bacteria.</title>
        <authorList>
            <person name="Kauffman K.M."/>
            <person name="Hussain F.A."/>
            <person name="Yang J."/>
            <person name="Arevalo P."/>
            <person name="Brown J.M."/>
            <person name="Chang W.K."/>
            <person name="VanInsberghe D."/>
            <person name="Elsherbini J."/>
            <person name="Sharma R.S."/>
            <person name="Cutler M.B."/>
            <person name="Kelly L."/>
            <person name="Polz M.F."/>
        </authorList>
    </citation>
    <scope>NUCLEOTIDE SEQUENCE</scope>
    <source>
        <strain evidence="1">10N.222.48.A2</strain>
    </source>
</reference>
<dbReference type="Proteomes" id="UP000308018">
    <property type="component" value="Unassembled WGS sequence"/>
</dbReference>
<dbReference type="AlphaFoldDB" id="A0A2N7NCY4"/>